<organism evidence="1 2">
    <name type="scientific">Candidatus Ethanoperedens thermophilum</name>
    <dbReference type="NCBI Taxonomy" id="2766897"/>
    <lineage>
        <taxon>Archaea</taxon>
        <taxon>Methanobacteriati</taxon>
        <taxon>Methanobacteriota</taxon>
        <taxon>Stenosarchaea group</taxon>
        <taxon>Methanomicrobia</taxon>
        <taxon>Methanosarcinales</taxon>
        <taxon>Methanosarcinales incertae sedis</taxon>
        <taxon>GOM Arc I cluster</taxon>
        <taxon>Candidatus Ethanoperedens</taxon>
    </lineage>
</organism>
<dbReference type="AlphaFoldDB" id="A0A848D9V9"/>
<dbReference type="Proteomes" id="UP000606580">
    <property type="component" value="Unassembled WGS sequence"/>
</dbReference>
<name>A0A848D9V9_9EURY</name>
<comment type="caution">
    <text evidence="1">The sequence shown here is derived from an EMBL/GenBank/DDBJ whole genome shotgun (WGS) entry which is preliminary data.</text>
</comment>
<dbReference type="InterPro" id="IPR046895">
    <property type="entry name" value="ABC-3C_MC8"/>
</dbReference>
<dbReference type="EMBL" id="WNEG01000073">
    <property type="protein sequence ID" value="NMG83303.1"/>
    <property type="molecule type" value="Genomic_DNA"/>
</dbReference>
<accession>A0A848D9V9</accession>
<sequence>MLKPDKHTNPVLSTVNIAGLIIEQIRNDEIVSYDDLLSNLVNQTSESVKDVFLYSLSFLYLLDKIEYIPDLDALRLRI</sequence>
<protein>
    <submittedName>
        <fullName evidence="1">Uncharacterized protein</fullName>
    </submittedName>
</protein>
<proteinExistence type="predicted"/>
<gene>
    <name evidence="1" type="ORF">GIS02_03740</name>
</gene>
<evidence type="ECO:0000313" key="2">
    <source>
        <dbReference type="Proteomes" id="UP000606580"/>
    </source>
</evidence>
<evidence type="ECO:0000313" key="1">
    <source>
        <dbReference type="EMBL" id="NMG83303.1"/>
    </source>
</evidence>
<reference evidence="1" key="1">
    <citation type="journal article" date="2020" name="MBio">
        <title>'Candidatus Ethanoperedens,' a Thermophilic Genus of Archaea Mediating the Anaerobic Oxidation of Ethane.</title>
        <authorList>
            <person name="Hahn C.J."/>
            <person name="Laso-Perez R."/>
            <person name="Vulcano F."/>
            <person name="Vaziourakis K.M."/>
            <person name="Stokke R."/>
            <person name="Steen I.H."/>
            <person name="Teske A."/>
            <person name="Boetius A."/>
            <person name="Liebeke M."/>
            <person name="Amann R."/>
            <person name="Knittel K."/>
            <person name="Wegener G."/>
        </authorList>
    </citation>
    <scope>NUCLEOTIDE SEQUENCE</scope>
    <source>
        <strain evidence="1">GoM-Arc1-LC-WB58</strain>
    </source>
</reference>
<dbReference type="Pfam" id="PF20295">
    <property type="entry name" value="MC8"/>
    <property type="match status" value="1"/>
</dbReference>